<accession>A0A5N6EQU6</accession>
<dbReference type="PANTHER" id="PTHR43353:SF6">
    <property type="entry name" value="CYTOPLASMIC ALDEHYDE DEHYDROGENASE (EUROFUNG)"/>
    <property type="match status" value="1"/>
</dbReference>
<evidence type="ECO:0000256" key="1">
    <source>
        <dbReference type="ARBA" id="ARBA00009986"/>
    </source>
</evidence>
<feature type="domain" description="Aldehyde dehydrogenase" evidence="4">
    <location>
        <begin position="34"/>
        <end position="483"/>
    </location>
</feature>
<dbReference type="InterPro" id="IPR016161">
    <property type="entry name" value="Ald_DH/histidinol_DH"/>
</dbReference>
<dbReference type="GO" id="GO:0004777">
    <property type="term" value="F:succinate-semialdehyde dehydrogenase (NAD+) activity"/>
    <property type="evidence" value="ECO:0007669"/>
    <property type="project" value="TreeGrafter"/>
</dbReference>
<reference evidence="5 6" key="1">
    <citation type="submission" date="2019-04" db="EMBL/GenBank/DDBJ databases">
        <title>Fungal friends and foes A comparative genomics study of 23 Aspergillus species from section Flavi.</title>
        <authorList>
            <consortium name="DOE Joint Genome Institute"/>
            <person name="Kjaerbolling I."/>
            <person name="Vesth T.C."/>
            <person name="Frisvad J.C."/>
            <person name="Nybo J.L."/>
            <person name="Theobald S."/>
            <person name="Kildgaard S."/>
            <person name="Petersen T.I."/>
            <person name="Kuo A."/>
            <person name="Sato A."/>
            <person name="Lyhne E.K."/>
            <person name="Kogle M.E."/>
            <person name="Wiebenga A."/>
            <person name="Kun R.S."/>
            <person name="Lubbers R.J."/>
            <person name="Makela M.R."/>
            <person name="Barry K."/>
            <person name="Chovatia M."/>
            <person name="Clum A."/>
            <person name="Daum C."/>
            <person name="Haridas S."/>
            <person name="He G."/>
            <person name="LaButti K."/>
            <person name="Lipzen A."/>
            <person name="Mondo S."/>
            <person name="Pangilinan J."/>
            <person name="Riley R."/>
            <person name="Salamov A."/>
            <person name="Simmons B.A."/>
            <person name="Magnuson J.K."/>
            <person name="Henrissat B."/>
            <person name="Mortensen U.H."/>
            <person name="Larsen T.O."/>
            <person name="De vries R.P."/>
            <person name="Grigoriev I.V."/>
            <person name="Machida M."/>
            <person name="Baker S.E."/>
            <person name="Andersen M.R."/>
        </authorList>
    </citation>
    <scope>NUCLEOTIDE SEQUENCE [LARGE SCALE GENOMIC DNA]</scope>
    <source>
        <strain evidence="5 6">CBS 126849</strain>
    </source>
</reference>
<name>A0A5N6EQU6_9EURO</name>
<dbReference type="CDD" id="cd07105">
    <property type="entry name" value="ALDH_SaliADH"/>
    <property type="match status" value="1"/>
</dbReference>
<keyword evidence="3" id="KW-0560">Oxidoreductase</keyword>
<gene>
    <name evidence="5" type="ORF">BDV33DRAFT_204590</name>
</gene>
<dbReference type="Proteomes" id="UP000326799">
    <property type="component" value="Unassembled WGS sequence"/>
</dbReference>
<dbReference type="Gene3D" id="3.40.309.10">
    <property type="entry name" value="Aldehyde Dehydrogenase, Chain A, domain 2"/>
    <property type="match status" value="1"/>
</dbReference>
<dbReference type="PANTHER" id="PTHR43353">
    <property type="entry name" value="SUCCINATE-SEMIALDEHYDE DEHYDROGENASE, MITOCHONDRIAL"/>
    <property type="match status" value="1"/>
</dbReference>
<sequence>MPHMTLAMEVAGSTNPSASVVPFWLHGQEICTPSTFDVISPITHEILYQCSTASETDVSAAVESANRAFQTWSRTKPQEKRDVFLRAAEIFARRKEELFQYIRQETGEGQMFFQVEWDLIQQMCKDIAGLIQTIQGDHPTVAAPGHSAVVLREPYGVVAAIAPWNAPYILGLRSCLLPLAAGNTVVLKGPETAPKPFWAIADTLYQAGLPPGCLNTLYHRQSDASQITTALISHPLVQKINFTGSTAVGSIIGSTAGKFLKPVLLELGGKASAIVCQDADLQLAAAECALGSFLNSGQICMSTERIVVHEKVAMQFTEALKKAVVSLFPDQSAQIVNAASLNKNMKLIQDAISKGARDSRSDVVIPPGTTKMHLTLLEDVDTSMDIYHSESFGPSVGIITVTSDDEAIQIANDTEYGLTSAVFTEDLRTGFKIAKQIKSGAVHINSMTVHDETALPHGGMKRSGFGRFNSREGLSEWVRTKSVTWKD</sequence>
<keyword evidence="2" id="KW-0521">NADP</keyword>
<protein>
    <submittedName>
        <fullName evidence="5">Vanillin dehydrogenase</fullName>
    </submittedName>
</protein>
<dbReference type="GO" id="GO:0009450">
    <property type="term" value="P:gamma-aminobutyric acid catabolic process"/>
    <property type="evidence" value="ECO:0007669"/>
    <property type="project" value="TreeGrafter"/>
</dbReference>
<evidence type="ECO:0000313" key="6">
    <source>
        <dbReference type="Proteomes" id="UP000326799"/>
    </source>
</evidence>
<dbReference type="AlphaFoldDB" id="A0A5N6EQU6"/>
<organism evidence="5 6">
    <name type="scientific">Aspergillus novoparasiticus</name>
    <dbReference type="NCBI Taxonomy" id="986946"/>
    <lineage>
        <taxon>Eukaryota</taxon>
        <taxon>Fungi</taxon>
        <taxon>Dikarya</taxon>
        <taxon>Ascomycota</taxon>
        <taxon>Pezizomycotina</taxon>
        <taxon>Eurotiomycetes</taxon>
        <taxon>Eurotiomycetidae</taxon>
        <taxon>Eurotiales</taxon>
        <taxon>Aspergillaceae</taxon>
        <taxon>Aspergillus</taxon>
        <taxon>Aspergillus subgen. Circumdati</taxon>
    </lineage>
</organism>
<comment type="similarity">
    <text evidence="1">Belongs to the aldehyde dehydrogenase family.</text>
</comment>
<dbReference type="Gene3D" id="3.40.605.10">
    <property type="entry name" value="Aldehyde Dehydrogenase, Chain A, domain 1"/>
    <property type="match status" value="1"/>
</dbReference>
<evidence type="ECO:0000256" key="2">
    <source>
        <dbReference type="ARBA" id="ARBA00022857"/>
    </source>
</evidence>
<proteinExistence type="inferred from homology"/>
<dbReference type="SUPFAM" id="SSF53720">
    <property type="entry name" value="ALDH-like"/>
    <property type="match status" value="1"/>
</dbReference>
<evidence type="ECO:0000259" key="4">
    <source>
        <dbReference type="Pfam" id="PF00171"/>
    </source>
</evidence>
<keyword evidence="6" id="KW-1185">Reference proteome</keyword>
<dbReference type="Pfam" id="PF00171">
    <property type="entry name" value="Aldedh"/>
    <property type="match status" value="1"/>
</dbReference>
<dbReference type="InterPro" id="IPR016162">
    <property type="entry name" value="Ald_DH_N"/>
</dbReference>
<dbReference type="InterPro" id="IPR050740">
    <property type="entry name" value="Aldehyde_DH_Superfamily"/>
</dbReference>
<dbReference type="EMBL" id="ML733440">
    <property type="protein sequence ID" value="KAB8219273.1"/>
    <property type="molecule type" value="Genomic_DNA"/>
</dbReference>
<evidence type="ECO:0000256" key="3">
    <source>
        <dbReference type="ARBA" id="ARBA00023002"/>
    </source>
</evidence>
<dbReference type="InterPro" id="IPR015590">
    <property type="entry name" value="Aldehyde_DH_dom"/>
</dbReference>
<dbReference type="FunFam" id="3.40.605.10:FF:000012">
    <property type="entry name" value="NAD-dependent succinate-semialdehyde dehydrogenase"/>
    <property type="match status" value="1"/>
</dbReference>
<dbReference type="InterPro" id="IPR016163">
    <property type="entry name" value="Ald_DH_C"/>
</dbReference>
<evidence type="ECO:0000313" key="5">
    <source>
        <dbReference type="EMBL" id="KAB8219273.1"/>
    </source>
</evidence>